<dbReference type="EMBL" id="MCGI01000006">
    <property type="protein sequence ID" value="ODM08284.1"/>
    <property type="molecule type" value="Genomic_DNA"/>
</dbReference>
<accession>A0A1E3AHQ4</accession>
<gene>
    <name evidence="3" type="ORF">BEH84_05609</name>
</gene>
<feature type="transmembrane region" description="Helical" evidence="2">
    <location>
        <begin position="12"/>
        <end position="32"/>
    </location>
</feature>
<name>A0A1E3AHQ4_9FIRM</name>
<protein>
    <submittedName>
        <fullName evidence="3">Uncharacterized protein</fullName>
    </submittedName>
</protein>
<keyword evidence="2" id="KW-1133">Transmembrane helix</keyword>
<dbReference type="RefSeq" id="WP_069159099.1">
    <property type="nucleotide sequence ID" value="NZ_DBFYTC010000235.1"/>
</dbReference>
<evidence type="ECO:0000313" key="3">
    <source>
        <dbReference type="EMBL" id="ODM08284.1"/>
    </source>
</evidence>
<keyword evidence="2" id="KW-0812">Transmembrane</keyword>
<feature type="region of interest" description="Disordered" evidence="1">
    <location>
        <begin position="66"/>
        <end position="112"/>
    </location>
</feature>
<comment type="caution">
    <text evidence="3">The sequence shown here is derived from an EMBL/GenBank/DDBJ whole genome shotgun (WGS) entry which is preliminary data.</text>
</comment>
<dbReference type="Proteomes" id="UP000095003">
    <property type="component" value="Unassembled WGS sequence"/>
</dbReference>
<proteinExistence type="predicted"/>
<feature type="compositionally biased region" description="Basic and acidic residues" evidence="1">
    <location>
        <begin position="66"/>
        <end position="75"/>
    </location>
</feature>
<evidence type="ECO:0000313" key="4">
    <source>
        <dbReference type="Proteomes" id="UP000095003"/>
    </source>
</evidence>
<evidence type="ECO:0000256" key="2">
    <source>
        <dbReference type="SAM" id="Phobius"/>
    </source>
</evidence>
<keyword evidence="2" id="KW-0472">Membrane</keyword>
<sequence length="311" mass="35452">MFKNVKKKTVVIMMAIILPVAAAALVCTFLVVKKDEKEKPVLPPEYYFAKADELSSVTDIVGERSFEDLSPREEASGSPDGTGETQIQEYSEEGNTEAATAEEPGNTDKEGLSVEKYRYIAGENTPTDVKEYIAYLTEKKNFIDLTQEEEEDEEEPEEEKKTYTYKLAGPSHDSDAYLEIIIEAEDDSFTVTALKKGEAWNSYVTQLWDEEKKKNRQKTPEEPKSTMQIAEEKVRSMSQEALKLQEPVDTYSFVCTPGLIKLEDKDFYRVSAYKKKENGTMIYECAYLVECASRKVSYKYNYVTEEAELLE</sequence>
<evidence type="ECO:0000256" key="1">
    <source>
        <dbReference type="SAM" id="MobiDB-lite"/>
    </source>
</evidence>
<dbReference type="GeneID" id="93301472"/>
<organism evidence="3 4">
    <name type="scientific">Eisenbergiella tayi</name>
    <dbReference type="NCBI Taxonomy" id="1432052"/>
    <lineage>
        <taxon>Bacteria</taxon>
        <taxon>Bacillati</taxon>
        <taxon>Bacillota</taxon>
        <taxon>Clostridia</taxon>
        <taxon>Lachnospirales</taxon>
        <taxon>Lachnospiraceae</taxon>
        <taxon>Eisenbergiella</taxon>
    </lineage>
</organism>
<dbReference type="AlphaFoldDB" id="A0A1E3AHQ4"/>
<reference evidence="3 4" key="1">
    <citation type="submission" date="2016-07" db="EMBL/GenBank/DDBJ databases">
        <title>Characterization of isolates of Eisenbergiella tayi derived from blood cultures, using whole genome sequencing.</title>
        <authorList>
            <person name="Burdz T."/>
            <person name="Wiebe D."/>
            <person name="Huynh C."/>
            <person name="Bernard K."/>
        </authorList>
    </citation>
    <scope>NUCLEOTIDE SEQUENCE [LARGE SCALE GENOMIC DNA]</scope>
    <source>
        <strain evidence="3 4">NML 120489</strain>
    </source>
</reference>